<evidence type="ECO:0000256" key="6">
    <source>
        <dbReference type="SAM" id="MobiDB-lite"/>
    </source>
</evidence>
<feature type="compositionally biased region" description="Polar residues" evidence="6">
    <location>
        <begin position="386"/>
        <end position="395"/>
    </location>
</feature>
<feature type="region of interest" description="Disordered" evidence="6">
    <location>
        <begin position="372"/>
        <end position="395"/>
    </location>
</feature>
<evidence type="ECO:0000313" key="10">
    <source>
        <dbReference type="Proteomes" id="UP000355283"/>
    </source>
</evidence>
<reference evidence="9 10" key="1">
    <citation type="submission" date="2019-01" db="EMBL/GenBank/DDBJ databases">
        <title>Nuclear Genome Assembly of the Microalgal Biofuel strain Nannochloropsis salina CCMP1776.</title>
        <authorList>
            <person name="Hovde B."/>
        </authorList>
    </citation>
    <scope>NUCLEOTIDE SEQUENCE [LARGE SCALE GENOMIC DNA]</scope>
    <source>
        <strain evidence="9 10">CCMP1776</strain>
    </source>
</reference>
<evidence type="ECO:0000259" key="8">
    <source>
        <dbReference type="PROSITE" id="PS50922"/>
    </source>
</evidence>
<evidence type="ECO:0000256" key="4">
    <source>
        <dbReference type="ARBA" id="ARBA00023136"/>
    </source>
</evidence>
<dbReference type="GO" id="GO:0046513">
    <property type="term" value="P:ceramide biosynthetic process"/>
    <property type="evidence" value="ECO:0007669"/>
    <property type="project" value="InterPro"/>
</dbReference>
<evidence type="ECO:0000256" key="5">
    <source>
        <dbReference type="PROSITE-ProRule" id="PRU00205"/>
    </source>
</evidence>
<name>A0A4D9CWH6_9STRA</name>
<gene>
    <name evidence="9" type="ORF">NSK_004707</name>
</gene>
<dbReference type="OrthoDB" id="537032at2759"/>
<accession>A0A4D9CWH6</accession>
<feature type="transmembrane region" description="Helical" evidence="7">
    <location>
        <begin position="62"/>
        <end position="84"/>
    </location>
</feature>
<dbReference type="PANTHER" id="PTHR12560:SF0">
    <property type="entry name" value="LD18904P"/>
    <property type="match status" value="1"/>
</dbReference>
<dbReference type="PROSITE" id="PS50922">
    <property type="entry name" value="TLC"/>
    <property type="match status" value="1"/>
</dbReference>
<dbReference type="SMART" id="SM00724">
    <property type="entry name" value="TLC"/>
    <property type="match status" value="1"/>
</dbReference>
<dbReference type="GO" id="GO:0050291">
    <property type="term" value="F:sphingosine N-acyltransferase activity"/>
    <property type="evidence" value="ECO:0007669"/>
    <property type="project" value="InterPro"/>
</dbReference>
<dbReference type="Pfam" id="PF03798">
    <property type="entry name" value="TRAM_LAG1_CLN8"/>
    <property type="match status" value="1"/>
</dbReference>
<dbReference type="Proteomes" id="UP000355283">
    <property type="component" value="Unassembled WGS sequence"/>
</dbReference>
<dbReference type="AlphaFoldDB" id="A0A4D9CWH6"/>
<evidence type="ECO:0000256" key="2">
    <source>
        <dbReference type="ARBA" id="ARBA00022692"/>
    </source>
</evidence>
<evidence type="ECO:0000256" key="1">
    <source>
        <dbReference type="ARBA" id="ARBA00004141"/>
    </source>
</evidence>
<feature type="domain" description="TLC" evidence="8">
    <location>
        <begin position="155"/>
        <end position="363"/>
    </location>
</feature>
<feature type="transmembrane region" description="Helical" evidence="7">
    <location>
        <begin position="205"/>
        <end position="224"/>
    </location>
</feature>
<dbReference type="InterPro" id="IPR006634">
    <property type="entry name" value="TLC-dom"/>
</dbReference>
<proteinExistence type="predicted"/>
<feature type="transmembrane region" description="Helical" evidence="7">
    <location>
        <begin position="231"/>
        <end position="250"/>
    </location>
</feature>
<dbReference type="PANTHER" id="PTHR12560">
    <property type="entry name" value="LONGEVITY ASSURANCE FACTOR 1 LAG1"/>
    <property type="match status" value="1"/>
</dbReference>
<comment type="caution">
    <text evidence="9">The sequence shown here is derived from an EMBL/GenBank/DDBJ whole genome shotgun (WGS) entry which is preliminary data.</text>
</comment>
<dbReference type="EMBL" id="SDOX01000021">
    <property type="protein sequence ID" value="TFJ83602.1"/>
    <property type="molecule type" value="Genomic_DNA"/>
</dbReference>
<feature type="transmembrane region" description="Helical" evidence="7">
    <location>
        <begin position="293"/>
        <end position="314"/>
    </location>
</feature>
<keyword evidence="4 5" id="KW-0472">Membrane</keyword>
<evidence type="ECO:0000313" key="9">
    <source>
        <dbReference type="EMBL" id="TFJ83602.1"/>
    </source>
</evidence>
<keyword evidence="3 7" id="KW-1133">Transmembrane helix</keyword>
<organism evidence="9 10">
    <name type="scientific">Nannochloropsis salina CCMP1776</name>
    <dbReference type="NCBI Taxonomy" id="1027361"/>
    <lineage>
        <taxon>Eukaryota</taxon>
        <taxon>Sar</taxon>
        <taxon>Stramenopiles</taxon>
        <taxon>Ochrophyta</taxon>
        <taxon>Eustigmatophyceae</taxon>
        <taxon>Eustigmatales</taxon>
        <taxon>Monodopsidaceae</taxon>
        <taxon>Microchloropsis</taxon>
        <taxon>Microchloropsis salina</taxon>
    </lineage>
</organism>
<feature type="transmembrane region" description="Helical" evidence="7">
    <location>
        <begin position="164"/>
        <end position="185"/>
    </location>
</feature>
<dbReference type="InterPro" id="IPR016439">
    <property type="entry name" value="Lag1/Lac1-like"/>
</dbReference>
<protein>
    <recommendedName>
        <fullName evidence="8">TLC domain-containing protein</fullName>
    </recommendedName>
</protein>
<comment type="subcellular location">
    <subcellularLocation>
        <location evidence="1">Membrane</location>
        <topology evidence="1">Multi-pass membrane protein</topology>
    </subcellularLocation>
</comment>
<keyword evidence="10" id="KW-1185">Reference proteome</keyword>
<evidence type="ECO:0000256" key="7">
    <source>
        <dbReference type="SAM" id="Phobius"/>
    </source>
</evidence>
<keyword evidence="2 5" id="KW-0812">Transmembrane</keyword>
<dbReference type="GO" id="GO:0016020">
    <property type="term" value="C:membrane"/>
    <property type="evidence" value="ECO:0007669"/>
    <property type="project" value="UniProtKB-SubCell"/>
</dbReference>
<evidence type="ECO:0000256" key="3">
    <source>
        <dbReference type="ARBA" id="ARBA00022989"/>
    </source>
</evidence>
<feature type="transmembrane region" description="Helical" evidence="7">
    <location>
        <begin position="334"/>
        <end position="355"/>
    </location>
</feature>
<sequence>MPLAAATSAPALVHKVLARWANFKRRTSPAFASYAQYLPIRYSRKLTVKKLEDFGFPGAEDLWDGVLIAFLLTALRLVLEYAVLRPFGRWCMQQKYYRLAAKSPIPLIDATLRVKKVPMLHEKQKLAKALNLPVADVDEYMRVWRNAEREARALHKFAEVAWKLIVHVFVTYWGIRYIFLTQAWARDLTLCWSSYPFADLPSEVFVYYVMEFGIYIHELIFLFFEARRSDFFALLLHHIATLSLISGSYLFNYIRIGALVMVLHDLADSFLELAKLFNYVTNVHTWAQGVTDFFFVAFALVFCVTRCLLFPLYILRNTLTVPQQYLYQQELSVGSLNVFLCVLYCLHLFWMSLIVKMAVKMVRTGAVTKDERSDDEGSYLEPSMMVSKSISQKED</sequence>